<organism evidence="1">
    <name type="scientific">Zea mays</name>
    <name type="common">Maize</name>
    <dbReference type="NCBI Taxonomy" id="4577"/>
    <lineage>
        <taxon>Eukaryota</taxon>
        <taxon>Viridiplantae</taxon>
        <taxon>Streptophyta</taxon>
        <taxon>Embryophyta</taxon>
        <taxon>Tracheophyta</taxon>
        <taxon>Spermatophyta</taxon>
        <taxon>Magnoliopsida</taxon>
        <taxon>Liliopsida</taxon>
        <taxon>Poales</taxon>
        <taxon>Poaceae</taxon>
        <taxon>PACMAD clade</taxon>
        <taxon>Panicoideae</taxon>
        <taxon>Andropogonodae</taxon>
        <taxon>Andropogoneae</taxon>
        <taxon>Tripsacinae</taxon>
        <taxon>Zea</taxon>
    </lineage>
</organism>
<name>A0A1D6IAM8_MAIZE</name>
<accession>A0A1D6IAM8</accession>
<reference evidence="1" key="1">
    <citation type="submission" date="2015-12" db="EMBL/GenBank/DDBJ databases">
        <title>Update maize B73 reference genome by single molecule sequencing technologies.</title>
        <authorList>
            <consortium name="Maize Genome Sequencing Project"/>
            <person name="Ware D."/>
        </authorList>
    </citation>
    <scope>NUCLEOTIDE SEQUENCE [LARGE SCALE GENOMIC DNA]</scope>
    <source>
        <tissue evidence="1">Seedling</tissue>
    </source>
</reference>
<dbReference type="EMBL" id="CM007650">
    <property type="protein sequence ID" value="ONM57030.1"/>
    <property type="molecule type" value="Genomic_DNA"/>
</dbReference>
<protein>
    <submittedName>
        <fullName evidence="1">Uncharacterized protein</fullName>
    </submittedName>
</protein>
<sequence>MAKQETGGCGEGSADQVLDGQGGGRRARRILALLRGKQARRRWNCSGG</sequence>
<gene>
    <name evidence="1" type="ORF">ZEAMMB73_Zm00001d021395</name>
</gene>
<dbReference type="AlphaFoldDB" id="A0A1D6IAM8"/>
<proteinExistence type="predicted"/>
<evidence type="ECO:0000313" key="1">
    <source>
        <dbReference type="EMBL" id="ONM57030.1"/>
    </source>
</evidence>